<sequence length="65" mass="6944">MATLLCSLGRFSFRWRRHVLVLWAGLLALAAVFAARAPAPLPDDFSMPGTEAQRATTCSTPASPA</sequence>
<dbReference type="RefSeq" id="WP_344525144.1">
    <property type="nucleotide sequence ID" value="NZ_BAAAPE010000002.1"/>
</dbReference>
<comment type="caution">
    <text evidence="2">The sequence shown here is derived from an EMBL/GenBank/DDBJ whole genome shotgun (WGS) entry which is preliminary data.</text>
</comment>
<feature type="compositionally biased region" description="Polar residues" evidence="1">
    <location>
        <begin position="53"/>
        <end position="65"/>
    </location>
</feature>
<keyword evidence="3" id="KW-1185">Reference proteome</keyword>
<reference evidence="3" key="1">
    <citation type="journal article" date="2019" name="Int. J. Syst. Evol. Microbiol.">
        <title>The Global Catalogue of Microorganisms (GCM) 10K type strain sequencing project: providing services to taxonomists for standard genome sequencing and annotation.</title>
        <authorList>
            <consortium name="The Broad Institute Genomics Platform"/>
            <consortium name="The Broad Institute Genome Sequencing Center for Infectious Disease"/>
            <person name="Wu L."/>
            <person name="Ma J."/>
        </authorList>
    </citation>
    <scope>NUCLEOTIDE SEQUENCE [LARGE SCALE GENOMIC DNA]</scope>
    <source>
        <strain evidence="3">JCM 15478</strain>
    </source>
</reference>
<organism evidence="2 3">
    <name type="scientific">Streptomyces albiaxialis</name>
    <dbReference type="NCBI Taxonomy" id="329523"/>
    <lineage>
        <taxon>Bacteria</taxon>
        <taxon>Bacillati</taxon>
        <taxon>Actinomycetota</taxon>
        <taxon>Actinomycetes</taxon>
        <taxon>Kitasatosporales</taxon>
        <taxon>Streptomycetaceae</taxon>
        <taxon>Streptomyces</taxon>
    </lineage>
</organism>
<accession>A0ABP5H7H4</accession>
<evidence type="ECO:0000256" key="1">
    <source>
        <dbReference type="SAM" id="MobiDB-lite"/>
    </source>
</evidence>
<evidence type="ECO:0000313" key="2">
    <source>
        <dbReference type="EMBL" id="GAA2067069.1"/>
    </source>
</evidence>
<feature type="region of interest" description="Disordered" evidence="1">
    <location>
        <begin position="45"/>
        <end position="65"/>
    </location>
</feature>
<gene>
    <name evidence="2" type="ORF">GCM10009801_14080</name>
</gene>
<dbReference type="EMBL" id="BAAAPE010000002">
    <property type="protein sequence ID" value="GAA2067069.1"/>
    <property type="molecule type" value="Genomic_DNA"/>
</dbReference>
<dbReference type="Proteomes" id="UP001500016">
    <property type="component" value="Unassembled WGS sequence"/>
</dbReference>
<evidence type="ECO:0000313" key="3">
    <source>
        <dbReference type="Proteomes" id="UP001500016"/>
    </source>
</evidence>
<name>A0ABP5H7H4_9ACTN</name>
<proteinExistence type="predicted"/>
<protein>
    <submittedName>
        <fullName evidence="2">Uncharacterized protein</fullName>
    </submittedName>
</protein>